<dbReference type="GO" id="GO:0005085">
    <property type="term" value="F:guanyl-nucleotide exchange factor activity"/>
    <property type="evidence" value="ECO:0007669"/>
    <property type="project" value="InterPro"/>
</dbReference>
<gene>
    <name evidence="3" type="ORF">D4764_14G0006500</name>
</gene>
<evidence type="ECO:0000313" key="4">
    <source>
        <dbReference type="Proteomes" id="UP000324091"/>
    </source>
</evidence>
<dbReference type="Proteomes" id="UP000324091">
    <property type="component" value="Chromosome 14"/>
</dbReference>
<dbReference type="Pfam" id="PF02196">
    <property type="entry name" value="RBD"/>
    <property type="match status" value="1"/>
</dbReference>
<reference evidence="3 4" key="1">
    <citation type="submission" date="2019-04" db="EMBL/GenBank/DDBJ databases">
        <title>Chromosome genome assembly for Takifugu flavidus.</title>
        <authorList>
            <person name="Xiao S."/>
        </authorList>
    </citation>
    <scope>NUCLEOTIDE SEQUENCE [LARGE SCALE GENOMIC DNA]</scope>
    <source>
        <strain evidence="3">HTHZ2018</strain>
        <tissue evidence="3">Muscle</tissue>
    </source>
</reference>
<dbReference type="InterPro" id="IPR001478">
    <property type="entry name" value="PDZ"/>
</dbReference>
<dbReference type="GO" id="GO:0005886">
    <property type="term" value="C:plasma membrane"/>
    <property type="evidence" value="ECO:0007669"/>
    <property type="project" value="TreeGrafter"/>
</dbReference>
<dbReference type="GO" id="GO:0005829">
    <property type="term" value="C:cytosol"/>
    <property type="evidence" value="ECO:0007669"/>
    <property type="project" value="TreeGrafter"/>
</dbReference>
<dbReference type="SUPFAM" id="SSF50156">
    <property type="entry name" value="PDZ domain-like"/>
    <property type="match status" value="1"/>
</dbReference>
<dbReference type="InterPro" id="IPR043537">
    <property type="entry name" value="Tiam1/Tiam2/Sif"/>
</dbReference>
<dbReference type="SMART" id="SM00455">
    <property type="entry name" value="RBD"/>
    <property type="match status" value="1"/>
</dbReference>
<sequence>MTSVEPDLGREAVTAASLVEKEKEGSVKSLPQQNQDSDIWVPEYLTPSWVCLPNNQPVLVVIQPGETVLEVLSATCKTHKLDPSNHYLRVKVCREGQTLVYVPKLEEDVSDVLYKEIEICTKDTKVIRFDKAESCSAGYGFSVEVVDEDGTQQLHITEVKPDSLASAKGLKVGDEILLLNDKPSSALRMEDMRAAFVNPALTLSISTLPELHPQSLCSAPPRRSDWEQDPSTDIFSQNQEDILDEVSVLTLTSPDETLEEGPQLLLQSPAGPQEGKISVGTAQKSLSLLLITINSMRLVLALEQLCFFNSPAGLLGGKKGKKK</sequence>
<name>A0A5C6P8Z1_9TELE</name>
<protein>
    <submittedName>
        <fullName evidence="3">T-lymphoma invasion and metastasis-inducing protein 1</fullName>
    </submittedName>
</protein>
<organism evidence="3 4">
    <name type="scientific">Takifugu flavidus</name>
    <name type="common">sansaifugu</name>
    <dbReference type="NCBI Taxonomy" id="433684"/>
    <lineage>
        <taxon>Eukaryota</taxon>
        <taxon>Metazoa</taxon>
        <taxon>Chordata</taxon>
        <taxon>Craniata</taxon>
        <taxon>Vertebrata</taxon>
        <taxon>Euteleostomi</taxon>
        <taxon>Actinopterygii</taxon>
        <taxon>Neopterygii</taxon>
        <taxon>Teleostei</taxon>
        <taxon>Neoteleostei</taxon>
        <taxon>Acanthomorphata</taxon>
        <taxon>Eupercaria</taxon>
        <taxon>Tetraodontiformes</taxon>
        <taxon>Tetradontoidea</taxon>
        <taxon>Tetraodontidae</taxon>
        <taxon>Takifugu</taxon>
    </lineage>
</organism>
<evidence type="ECO:0000313" key="3">
    <source>
        <dbReference type="EMBL" id="TWW74647.1"/>
    </source>
</evidence>
<evidence type="ECO:0000259" key="2">
    <source>
        <dbReference type="PROSITE" id="PS50898"/>
    </source>
</evidence>
<proteinExistence type="predicted"/>
<dbReference type="GO" id="GO:0007264">
    <property type="term" value="P:small GTPase-mediated signal transduction"/>
    <property type="evidence" value="ECO:0007669"/>
    <property type="project" value="InterPro"/>
</dbReference>
<accession>A0A5C6P8Z1</accession>
<dbReference type="EMBL" id="RHFK02000006">
    <property type="protein sequence ID" value="TWW74647.1"/>
    <property type="molecule type" value="Genomic_DNA"/>
</dbReference>
<dbReference type="InterPro" id="IPR003116">
    <property type="entry name" value="RBD_dom"/>
</dbReference>
<evidence type="ECO:0000259" key="1">
    <source>
        <dbReference type="PROSITE" id="PS50106"/>
    </source>
</evidence>
<dbReference type="InterPro" id="IPR036034">
    <property type="entry name" value="PDZ_sf"/>
</dbReference>
<feature type="domain" description="RBD" evidence="2">
    <location>
        <begin position="46"/>
        <end position="113"/>
    </location>
</feature>
<dbReference type="Gene3D" id="3.10.20.90">
    <property type="entry name" value="Phosphatidylinositol 3-kinase Catalytic Subunit, Chain A, domain 1"/>
    <property type="match status" value="1"/>
</dbReference>
<dbReference type="PROSITE" id="PS50106">
    <property type="entry name" value="PDZ"/>
    <property type="match status" value="1"/>
</dbReference>
<keyword evidence="4" id="KW-1185">Reference proteome</keyword>
<dbReference type="PROSITE" id="PS50898">
    <property type="entry name" value="RBD"/>
    <property type="match status" value="1"/>
</dbReference>
<comment type="caution">
    <text evidence="3">The sequence shown here is derived from an EMBL/GenBank/DDBJ whole genome shotgun (WGS) entry which is preliminary data.</text>
</comment>
<dbReference type="AlphaFoldDB" id="A0A5C6P8Z1"/>
<dbReference type="PANTHER" id="PTHR46001:SF1">
    <property type="entry name" value="RHO GUANINE NUCLEOTIDE EXCHANGE FACTOR TIAM1"/>
    <property type="match status" value="1"/>
</dbReference>
<dbReference type="PANTHER" id="PTHR46001">
    <property type="entry name" value="TIAM (MAMMALIAN TUMOR INVASION AND METASTASIS FACTOR) HOMOLOG"/>
    <property type="match status" value="1"/>
</dbReference>
<dbReference type="SMART" id="SM00228">
    <property type="entry name" value="PDZ"/>
    <property type="match status" value="1"/>
</dbReference>
<dbReference type="Gene3D" id="2.30.42.10">
    <property type="match status" value="1"/>
</dbReference>
<feature type="domain" description="PDZ" evidence="1">
    <location>
        <begin position="126"/>
        <end position="188"/>
    </location>
</feature>
<dbReference type="Pfam" id="PF00595">
    <property type="entry name" value="PDZ"/>
    <property type="match status" value="1"/>
</dbReference>